<proteinExistence type="predicted"/>
<dbReference type="EMBL" id="JACFYJ010000281">
    <property type="protein sequence ID" value="MEI6003535.1"/>
    <property type="molecule type" value="Genomic_DNA"/>
</dbReference>
<dbReference type="Pfam" id="PF01850">
    <property type="entry name" value="PIN"/>
    <property type="match status" value="1"/>
</dbReference>
<dbReference type="CDD" id="cd18683">
    <property type="entry name" value="PIN_VapC-like"/>
    <property type="match status" value="1"/>
</dbReference>
<dbReference type="PANTHER" id="PTHR39664">
    <property type="match status" value="1"/>
</dbReference>
<reference evidence="2 3" key="1">
    <citation type="journal article" date="2022" name="Arch. Microbiol.">
        <title>Paraburkholderia bengalensis sp. nov. isolated from roots of Oryza sativa, IR64.</title>
        <authorList>
            <person name="Nag P."/>
            <person name="Mondal N."/>
            <person name="Sarkar J."/>
            <person name="Das S."/>
        </authorList>
    </citation>
    <scope>NUCLEOTIDE SEQUENCE [LARGE SCALE GENOMIC DNA]</scope>
    <source>
        <strain evidence="2 3">IR64_4_BI</strain>
    </source>
</reference>
<dbReference type="PANTHER" id="PTHR39664:SF2">
    <property type="entry name" value="NUCLEIC ACID-BINDING PROTEIN, CONTAINING PIN DOMAIN-RELATED"/>
    <property type="match status" value="1"/>
</dbReference>
<protein>
    <submittedName>
        <fullName evidence="2">Type II toxin-antitoxin system VapC family toxin</fullName>
    </submittedName>
</protein>
<sequence>MKIAVDTNVLLRAIVADDDEQADKATALLDTADMVAVSLQTLCELVWVLRSAYKVAKPDIASAIRALLDTRNVVANRPAAEAGLALLEAGGILPMASSPGTADFLGGEQFISFDKKAVSLLTKQGHSATLL</sequence>
<keyword evidence="3" id="KW-1185">Reference proteome</keyword>
<dbReference type="InterPro" id="IPR029060">
    <property type="entry name" value="PIN-like_dom_sf"/>
</dbReference>
<dbReference type="RefSeq" id="WP_336603048.1">
    <property type="nucleotide sequence ID" value="NZ_JACFYJ010000281.1"/>
</dbReference>
<gene>
    <name evidence="2" type="ORF">H3V53_42695</name>
</gene>
<dbReference type="InterPro" id="IPR002716">
    <property type="entry name" value="PIN_dom"/>
</dbReference>
<feature type="domain" description="PIN" evidence="1">
    <location>
        <begin position="3"/>
        <end position="91"/>
    </location>
</feature>
<evidence type="ECO:0000259" key="1">
    <source>
        <dbReference type="Pfam" id="PF01850"/>
    </source>
</evidence>
<name>A0ABU8J6F0_9BURK</name>
<evidence type="ECO:0000313" key="3">
    <source>
        <dbReference type="Proteomes" id="UP001386437"/>
    </source>
</evidence>
<organism evidence="2 3">
    <name type="scientific">Paraburkholderia bengalensis</name>
    <dbReference type="NCBI Taxonomy" id="2747562"/>
    <lineage>
        <taxon>Bacteria</taxon>
        <taxon>Pseudomonadati</taxon>
        <taxon>Pseudomonadota</taxon>
        <taxon>Betaproteobacteria</taxon>
        <taxon>Burkholderiales</taxon>
        <taxon>Burkholderiaceae</taxon>
        <taxon>Paraburkholderia</taxon>
    </lineage>
</organism>
<comment type="caution">
    <text evidence="2">The sequence shown here is derived from an EMBL/GenBank/DDBJ whole genome shotgun (WGS) entry which is preliminary data.</text>
</comment>
<accession>A0ABU8J6F0</accession>
<dbReference type="SUPFAM" id="SSF88723">
    <property type="entry name" value="PIN domain-like"/>
    <property type="match status" value="1"/>
</dbReference>
<evidence type="ECO:0000313" key="2">
    <source>
        <dbReference type="EMBL" id="MEI6003535.1"/>
    </source>
</evidence>
<dbReference type="Gene3D" id="3.40.50.1010">
    <property type="entry name" value="5'-nuclease"/>
    <property type="match status" value="1"/>
</dbReference>
<dbReference type="Proteomes" id="UP001386437">
    <property type="component" value="Unassembled WGS sequence"/>
</dbReference>